<dbReference type="EMBL" id="VDCV01000013">
    <property type="protein sequence ID" value="KAB5530053.1"/>
    <property type="molecule type" value="Genomic_DNA"/>
</dbReference>
<dbReference type="GO" id="GO:0016020">
    <property type="term" value="C:membrane"/>
    <property type="evidence" value="ECO:0007669"/>
    <property type="project" value="TreeGrafter"/>
</dbReference>
<dbReference type="PRINTS" id="PR00080">
    <property type="entry name" value="SDRFAMILY"/>
</dbReference>
<organism evidence="7 8">
    <name type="scientific">Salix brachista</name>
    <dbReference type="NCBI Taxonomy" id="2182728"/>
    <lineage>
        <taxon>Eukaryota</taxon>
        <taxon>Viridiplantae</taxon>
        <taxon>Streptophyta</taxon>
        <taxon>Embryophyta</taxon>
        <taxon>Tracheophyta</taxon>
        <taxon>Spermatophyta</taxon>
        <taxon>Magnoliopsida</taxon>
        <taxon>eudicotyledons</taxon>
        <taxon>Gunneridae</taxon>
        <taxon>Pentapetalae</taxon>
        <taxon>rosids</taxon>
        <taxon>fabids</taxon>
        <taxon>Malpighiales</taxon>
        <taxon>Salicaceae</taxon>
        <taxon>Saliceae</taxon>
        <taxon>Salix</taxon>
    </lineage>
</organism>
<evidence type="ECO:0000256" key="1">
    <source>
        <dbReference type="ARBA" id="ARBA00006484"/>
    </source>
</evidence>
<dbReference type="PANTHER" id="PTHR43490:SF60">
    <property type="entry name" value="NAD(P)-BINDING ROSSMANN-FOLD SUPERFAMILY PROTEIN"/>
    <property type="match status" value="1"/>
</dbReference>
<proteinExistence type="inferred from homology"/>
<evidence type="ECO:0000256" key="6">
    <source>
        <dbReference type="SAM" id="MobiDB-lite"/>
    </source>
</evidence>
<evidence type="ECO:0000256" key="4">
    <source>
        <dbReference type="RuleBase" id="RU000363"/>
    </source>
</evidence>
<dbReference type="SUPFAM" id="SSF51735">
    <property type="entry name" value="NAD(P)-binding Rossmann-fold domains"/>
    <property type="match status" value="1"/>
</dbReference>
<evidence type="ECO:0000313" key="7">
    <source>
        <dbReference type="EMBL" id="KAB5530053.1"/>
    </source>
</evidence>
<dbReference type="InterPro" id="IPR002347">
    <property type="entry name" value="SDR_fam"/>
</dbReference>
<gene>
    <name evidence="7" type="ORF">DKX38_020134</name>
</gene>
<keyword evidence="8" id="KW-1185">Reference proteome</keyword>
<dbReference type="Pfam" id="PF13561">
    <property type="entry name" value="adh_short_C2"/>
    <property type="match status" value="1"/>
</dbReference>
<evidence type="ECO:0000313" key="8">
    <source>
        <dbReference type="Proteomes" id="UP000326939"/>
    </source>
</evidence>
<dbReference type="InterPro" id="IPR036291">
    <property type="entry name" value="NAD(P)-bd_dom_sf"/>
</dbReference>
<evidence type="ECO:0000256" key="3">
    <source>
        <dbReference type="ARBA" id="ARBA00023002"/>
    </source>
</evidence>
<dbReference type="PRINTS" id="PR00081">
    <property type="entry name" value="GDHRDH"/>
</dbReference>
<comment type="similarity">
    <text evidence="1 4">Belongs to the short-chain dehydrogenases/reductases (SDR) family.</text>
</comment>
<evidence type="ECO:0000256" key="2">
    <source>
        <dbReference type="ARBA" id="ARBA00022857"/>
    </source>
</evidence>
<reference evidence="8" key="1">
    <citation type="journal article" date="2019" name="Gigascience">
        <title>De novo genome assembly of the endangered Acer yangbiense, a plant species with extremely small populations endemic to Yunnan Province, China.</title>
        <authorList>
            <person name="Yang J."/>
            <person name="Wariss H.M."/>
            <person name="Tao L."/>
            <person name="Zhang R."/>
            <person name="Yun Q."/>
            <person name="Hollingsworth P."/>
            <person name="Dao Z."/>
            <person name="Luo G."/>
            <person name="Guo H."/>
            <person name="Ma Y."/>
            <person name="Sun W."/>
        </authorList>
    </citation>
    <scope>NUCLEOTIDE SEQUENCE [LARGE SCALE GENOMIC DNA]</scope>
    <source>
        <strain evidence="8">cv. br00</strain>
    </source>
</reference>
<keyword evidence="3 5" id="KW-0560">Oxidoreductase</keyword>
<comment type="caution">
    <text evidence="7">The sequence shown here is derived from an EMBL/GenBank/DDBJ whole genome shotgun (WGS) entry which is preliminary data.</text>
</comment>
<evidence type="ECO:0000256" key="5">
    <source>
        <dbReference type="RuleBase" id="RU369024"/>
    </source>
</evidence>
<protein>
    <recommendedName>
        <fullName evidence="5">Short-chain dehydrogenase/reductase</fullName>
        <ecNumber evidence="5">1.1.1.-</ecNumber>
    </recommendedName>
</protein>
<dbReference type="EC" id="1.1.1.-" evidence="5"/>
<accession>A0A5N5KI49</accession>
<dbReference type="CDD" id="cd05324">
    <property type="entry name" value="carb_red_PTCR-like_SDR_c"/>
    <property type="match status" value="1"/>
</dbReference>
<feature type="compositionally biased region" description="Low complexity" evidence="6">
    <location>
        <begin position="14"/>
        <end position="26"/>
    </location>
</feature>
<dbReference type="FunFam" id="3.40.50.720:FF:000387">
    <property type="entry name" value="NAD(P)-binding Rossmann-fold superfamily protein"/>
    <property type="match status" value="1"/>
</dbReference>
<keyword evidence="2 5" id="KW-0521">NADP</keyword>
<sequence>MGPGASPPHLALVSPSSTPKPAAAASLDHSTMEVNKDTTEPYLSSPIPAITARWWCKDTVAIVTGANKGIGFSMVKQLAQLGLIVILTARDVEKGKKAVELLKKQGLLVHFHPLDVSDPASIRTFALWFQKKLGVMDILINNAAVSFNDLYENSVDHAEIVIKTNFYGVKLLTEALLPMFRRSDSISRILNISSRLGSINKMRNPTMKEMLQNENLSAQQIEGMVDLFLENVKNGTWKNQGWPEIWTDYAVSKLALNAYSRVLAKQFEDFGLRVNCFCPGFTQTSMTGGKGTHTADDAAVVGARLALLPPGELSTGKFYVGFNPGIISKL</sequence>
<name>A0A5N5KI49_9ROSI</name>
<dbReference type="GO" id="GO:0016616">
    <property type="term" value="F:oxidoreductase activity, acting on the CH-OH group of donors, NAD or NADP as acceptor"/>
    <property type="evidence" value="ECO:0007669"/>
    <property type="project" value="InterPro"/>
</dbReference>
<dbReference type="InterPro" id="IPR045313">
    <property type="entry name" value="CBR1-like"/>
</dbReference>
<dbReference type="PANTHER" id="PTHR43490">
    <property type="entry name" value="(+)-NEOMENTHOL DEHYDROGENASE"/>
    <property type="match status" value="1"/>
</dbReference>
<dbReference type="Proteomes" id="UP000326939">
    <property type="component" value="Chromosome 13"/>
</dbReference>
<dbReference type="Gene3D" id="3.40.50.720">
    <property type="entry name" value="NAD(P)-binding Rossmann-like Domain"/>
    <property type="match status" value="1"/>
</dbReference>
<dbReference type="Pfam" id="PF00106">
    <property type="entry name" value="adh_short"/>
    <property type="match status" value="1"/>
</dbReference>
<dbReference type="AlphaFoldDB" id="A0A5N5KI49"/>
<feature type="region of interest" description="Disordered" evidence="6">
    <location>
        <begin position="1"/>
        <end position="30"/>
    </location>
</feature>